<accession>A0A5N5SUI4</accession>
<dbReference type="GO" id="GO:0008483">
    <property type="term" value="F:transaminase activity"/>
    <property type="evidence" value="ECO:0007669"/>
    <property type="project" value="UniProtKB-KW"/>
</dbReference>
<gene>
    <name evidence="14" type="primary">Amt</name>
    <name evidence="14" type="ORF">Anas_01341</name>
</gene>
<evidence type="ECO:0000256" key="1">
    <source>
        <dbReference type="ARBA" id="ARBA00003631"/>
    </source>
</evidence>
<evidence type="ECO:0000256" key="7">
    <source>
        <dbReference type="ARBA" id="ARBA00022946"/>
    </source>
</evidence>
<evidence type="ECO:0000313" key="14">
    <source>
        <dbReference type="EMBL" id="KAB7497682.1"/>
    </source>
</evidence>
<comment type="caution">
    <text evidence="14">The sequence shown here is derived from an EMBL/GenBank/DDBJ whole genome shotgun (WGS) entry which is preliminary data.</text>
</comment>
<name>A0A5N5SUI4_9CRUS</name>
<proteinExistence type="inferred from homology"/>
<dbReference type="Gene3D" id="3.30.1360.120">
    <property type="entry name" value="Probable tRNA modification gtpase trme, domain 1"/>
    <property type="match status" value="1"/>
</dbReference>
<reference evidence="14 15" key="1">
    <citation type="journal article" date="2019" name="PLoS Biol.">
        <title>Sex chromosomes control vertical transmission of feminizing Wolbachia symbionts in an isopod.</title>
        <authorList>
            <person name="Becking T."/>
            <person name="Chebbi M.A."/>
            <person name="Giraud I."/>
            <person name="Moumen B."/>
            <person name="Laverre T."/>
            <person name="Caubet Y."/>
            <person name="Peccoud J."/>
            <person name="Gilbert C."/>
            <person name="Cordaux R."/>
        </authorList>
    </citation>
    <scope>NUCLEOTIDE SEQUENCE [LARGE SCALE GENOMIC DNA]</scope>
    <source>
        <strain evidence="14">ANa2</strain>
        <tissue evidence="14">Whole body excluding digestive tract and cuticle</tissue>
    </source>
</reference>
<keyword evidence="5 11" id="KW-0032">Aminotransferase</keyword>
<dbReference type="AlphaFoldDB" id="A0A5N5SUI4"/>
<dbReference type="InterPro" id="IPR028896">
    <property type="entry name" value="GcvT/YgfZ/DmdA"/>
</dbReference>
<comment type="subunit">
    <text evidence="4 11">The glycine cleavage system is composed of four proteins: P, T, L and H.</text>
</comment>
<protein>
    <recommendedName>
        <fullName evidence="11">Aminomethyltransferase</fullName>
        <ecNumber evidence="11">2.1.2.10</ecNumber>
    </recommendedName>
    <alternativeName>
        <fullName evidence="11">Glycine cleavage system T protein</fullName>
    </alternativeName>
</protein>
<dbReference type="GO" id="GO:0004047">
    <property type="term" value="F:aminomethyltransferase activity"/>
    <property type="evidence" value="ECO:0007669"/>
    <property type="project" value="UniProtKB-EC"/>
</dbReference>
<sequence length="414" mass="46234">MNKSSFIFFQFNKCVQNVIWKKDLYFLSSKRNLHLSKNLEQQKTALYDFHVNNDGKMVEFANYLMPVQFGKVGIAASHKHVRSQCGLFDVSHMLQTKIYGKDRVKFIESLIVADIEGLKNNTGTLSLFTNENGGIIDDLICSKVNNNQEYLYVVSNAGCREKDLKHMENNIKKFKSMKKDVDIEVLEDYGLVALQGPKASSVLKKISNYDLDKLYFMNTIEIELLGVTCRVTRCGYTGEDGFEISVPNEKITELCQNLLGSSDGVVQLAGLGARDSLRLEAGLCLYGNDIDEQTTPIEAMLAWTIGKRRRESADFPGAEIILRQLKEKPSRKRIGLISEGPPPRSACQVLSKNNSVIGEVTSGCPSPSLGKNIAMAYVPSNFSKPGTELFVKVRNKVVPATVTKMPFVKCNYHS</sequence>
<comment type="similarity">
    <text evidence="3 11">Belongs to the GcvT family.</text>
</comment>
<dbReference type="FunFam" id="2.40.30.110:FF:000002">
    <property type="entry name" value="Aminomethyltransferase"/>
    <property type="match status" value="1"/>
</dbReference>
<organism evidence="14 15">
    <name type="scientific">Armadillidium nasatum</name>
    <dbReference type="NCBI Taxonomy" id="96803"/>
    <lineage>
        <taxon>Eukaryota</taxon>
        <taxon>Metazoa</taxon>
        <taxon>Ecdysozoa</taxon>
        <taxon>Arthropoda</taxon>
        <taxon>Crustacea</taxon>
        <taxon>Multicrustacea</taxon>
        <taxon>Malacostraca</taxon>
        <taxon>Eumalacostraca</taxon>
        <taxon>Peracarida</taxon>
        <taxon>Isopoda</taxon>
        <taxon>Oniscidea</taxon>
        <taxon>Crinocheta</taxon>
        <taxon>Armadillidiidae</taxon>
        <taxon>Armadillidium</taxon>
    </lineage>
</organism>
<dbReference type="NCBIfam" id="NF001567">
    <property type="entry name" value="PRK00389.1"/>
    <property type="match status" value="1"/>
</dbReference>
<keyword evidence="14" id="KW-0489">Methyltransferase</keyword>
<dbReference type="Pfam" id="PF01571">
    <property type="entry name" value="GCV_T"/>
    <property type="match status" value="1"/>
</dbReference>
<dbReference type="EMBL" id="SEYY01020015">
    <property type="protein sequence ID" value="KAB7497682.1"/>
    <property type="molecule type" value="Genomic_DNA"/>
</dbReference>
<dbReference type="OrthoDB" id="10263536at2759"/>
<keyword evidence="8 11" id="KW-0496">Mitochondrion</keyword>
<evidence type="ECO:0000256" key="2">
    <source>
        <dbReference type="ARBA" id="ARBA00004173"/>
    </source>
</evidence>
<comment type="function">
    <text evidence="1 11">The glycine cleavage system catalyzes the degradation of glycine.</text>
</comment>
<dbReference type="FunFam" id="4.10.1250.10:FF:000002">
    <property type="entry name" value="Aminomethyltransferase"/>
    <property type="match status" value="1"/>
</dbReference>
<comment type="subcellular location">
    <subcellularLocation>
        <location evidence="2 11">Mitochondrion</location>
    </subcellularLocation>
</comment>
<dbReference type="InterPro" id="IPR006223">
    <property type="entry name" value="GcvT"/>
</dbReference>
<evidence type="ECO:0000256" key="8">
    <source>
        <dbReference type="ARBA" id="ARBA00023128"/>
    </source>
</evidence>
<feature type="domain" description="GCVT N-terminal" evidence="12">
    <location>
        <begin position="46"/>
        <end position="307"/>
    </location>
</feature>
<dbReference type="FunFam" id="3.30.70.1400:FF:000001">
    <property type="entry name" value="Aminomethyltransferase"/>
    <property type="match status" value="1"/>
</dbReference>
<dbReference type="PANTHER" id="PTHR43757:SF16">
    <property type="entry name" value="AMINOMETHYLTRANSFERASE, MITOCHONDRIAL"/>
    <property type="match status" value="1"/>
</dbReference>
<evidence type="ECO:0000259" key="13">
    <source>
        <dbReference type="Pfam" id="PF08669"/>
    </source>
</evidence>
<dbReference type="EC" id="2.1.2.10" evidence="11"/>
<dbReference type="SUPFAM" id="SSF103025">
    <property type="entry name" value="Folate-binding domain"/>
    <property type="match status" value="1"/>
</dbReference>
<evidence type="ECO:0000256" key="6">
    <source>
        <dbReference type="ARBA" id="ARBA00022679"/>
    </source>
</evidence>
<evidence type="ECO:0000313" key="15">
    <source>
        <dbReference type="Proteomes" id="UP000326759"/>
    </source>
</evidence>
<dbReference type="Pfam" id="PF08669">
    <property type="entry name" value="GCV_T_C"/>
    <property type="match status" value="1"/>
</dbReference>
<dbReference type="Gene3D" id="4.10.1250.10">
    <property type="entry name" value="Aminomethyltransferase fragment"/>
    <property type="match status" value="1"/>
</dbReference>
<feature type="binding site" evidence="10">
    <location>
        <position position="243"/>
    </location>
    <ligand>
        <name>substrate</name>
    </ligand>
</feature>
<dbReference type="GO" id="GO:0032259">
    <property type="term" value="P:methylation"/>
    <property type="evidence" value="ECO:0007669"/>
    <property type="project" value="UniProtKB-KW"/>
</dbReference>
<dbReference type="InterPro" id="IPR006222">
    <property type="entry name" value="GCVT_N"/>
</dbReference>
<evidence type="ECO:0000256" key="4">
    <source>
        <dbReference type="ARBA" id="ARBA00011690"/>
    </source>
</evidence>
<evidence type="ECO:0000256" key="9">
    <source>
        <dbReference type="ARBA" id="ARBA00047665"/>
    </source>
</evidence>
<dbReference type="PIRSF" id="PIRSF006487">
    <property type="entry name" value="GcvT"/>
    <property type="match status" value="1"/>
</dbReference>
<evidence type="ECO:0000256" key="11">
    <source>
        <dbReference type="RuleBase" id="RU003981"/>
    </source>
</evidence>
<dbReference type="InterPro" id="IPR013977">
    <property type="entry name" value="GcvT_C"/>
</dbReference>
<dbReference type="GO" id="GO:0005739">
    <property type="term" value="C:mitochondrion"/>
    <property type="evidence" value="ECO:0007669"/>
    <property type="project" value="UniProtKB-SubCell"/>
</dbReference>
<dbReference type="PANTHER" id="PTHR43757">
    <property type="entry name" value="AMINOMETHYLTRANSFERASE"/>
    <property type="match status" value="1"/>
</dbReference>
<dbReference type="InterPro" id="IPR027266">
    <property type="entry name" value="TrmE/GcvT-like"/>
</dbReference>
<dbReference type="Proteomes" id="UP000326759">
    <property type="component" value="Unassembled WGS sequence"/>
</dbReference>
<evidence type="ECO:0000256" key="3">
    <source>
        <dbReference type="ARBA" id="ARBA00008609"/>
    </source>
</evidence>
<dbReference type="InterPro" id="IPR029043">
    <property type="entry name" value="GcvT/YgfZ_C"/>
</dbReference>
<keyword evidence="7 11" id="KW-0809">Transit peptide</keyword>
<feature type="domain" description="Aminomethyltransferase C-terminal" evidence="13">
    <location>
        <begin position="331"/>
        <end position="409"/>
    </location>
</feature>
<dbReference type="GO" id="GO:0006546">
    <property type="term" value="P:glycine catabolic process"/>
    <property type="evidence" value="ECO:0007669"/>
    <property type="project" value="InterPro"/>
</dbReference>
<evidence type="ECO:0000256" key="10">
    <source>
        <dbReference type="PIRSR" id="PIRSR006487-1"/>
    </source>
</evidence>
<comment type="catalytic activity">
    <reaction evidence="9 11">
        <text>N(6)-[(R)-S(8)-aminomethyldihydrolipoyl]-L-lysyl-[protein] + (6S)-5,6,7,8-tetrahydrofolate = N(6)-[(R)-dihydrolipoyl]-L-lysyl-[protein] + (6R)-5,10-methylene-5,6,7,8-tetrahydrofolate + NH4(+)</text>
        <dbReference type="Rhea" id="RHEA:16945"/>
        <dbReference type="Rhea" id="RHEA-COMP:10475"/>
        <dbReference type="Rhea" id="RHEA-COMP:10492"/>
        <dbReference type="ChEBI" id="CHEBI:15636"/>
        <dbReference type="ChEBI" id="CHEBI:28938"/>
        <dbReference type="ChEBI" id="CHEBI:57453"/>
        <dbReference type="ChEBI" id="CHEBI:83100"/>
        <dbReference type="ChEBI" id="CHEBI:83143"/>
        <dbReference type="EC" id="2.1.2.10"/>
    </reaction>
</comment>
<dbReference type="Gene3D" id="2.40.30.110">
    <property type="entry name" value="Aminomethyltransferase beta-barrel domains"/>
    <property type="match status" value="1"/>
</dbReference>
<evidence type="ECO:0000259" key="12">
    <source>
        <dbReference type="Pfam" id="PF01571"/>
    </source>
</evidence>
<evidence type="ECO:0000256" key="5">
    <source>
        <dbReference type="ARBA" id="ARBA00022576"/>
    </source>
</evidence>
<dbReference type="NCBIfam" id="TIGR00528">
    <property type="entry name" value="gcvT"/>
    <property type="match status" value="1"/>
</dbReference>
<keyword evidence="6 11" id="KW-0808">Transferase</keyword>
<dbReference type="GO" id="GO:0008168">
    <property type="term" value="F:methyltransferase activity"/>
    <property type="evidence" value="ECO:0007669"/>
    <property type="project" value="UniProtKB-KW"/>
</dbReference>
<dbReference type="GO" id="GO:0005960">
    <property type="term" value="C:glycine cleavage complex"/>
    <property type="evidence" value="ECO:0007669"/>
    <property type="project" value="InterPro"/>
</dbReference>
<dbReference type="SUPFAM" id="SSF101790">
    <property type="entry name" value="Aminomethyltransferase beta-barrel domain"/>
    <property type="match status" value="1"/>
</dbReference>
<dbReference type="Gene3D" id="3.30.70.1400">
    <property type="entry name" value="Aminomethyltransferase beta-barrel domains"/>
    <property type="match status" value="1"/>
</dbReference>
<keyword evidence="15" id="KW-1185">Reference proteome</keyword>